<organism evidence="4 5">
    <name type="scientific">Eruca vesicaria subsp. sativa</name>
    <name type="common">Garden rocket</name>
    <name type="synonym">Eruca sativa</name>
    <dbReference type="NCBI Taxonomy" id="29727"/>
    <lineage>
        <taxon>Eukaryota</taxon>
        <taxon>Viridiplantae</taxon>
        <taxon>Streptophyta</taxon>
        <taxon>Embryophyta</taxon>
        <taxon>Tracheophyta</taxon>
        <taxon>Spermatophyta</taxon>
        <taxon>Magnoliopsida</taxon>
        <taxon>eudicotyledons</taxon>
        <taxon>Gunneridae</taxon>
        <taxon>Pentapetalae</taxon>
        <taxon>rosids</taxon>
        <taxon>malvids</taxon>
        <taxon>Brassicales</taxon>
        <taxon>Brassicaceae</taxon>
        <taxon>Brassiceae</taxon>
        <taxon>Eruca</taxon>
    </lineage>
</organism>
<feature type="region of interest" description="Disordered" evidence="1">
    <location>
        <begin position="1"/>
        <end position="23"/>
    </location>
</feature>
<feature type="domain" description="F-box" evidence="2">
    <location>
        <begin position="24"/>
        <end position="65"/>
    </location>
</feature>
<keyword evidence="5" id="KW-1185">Reference proteome</keyword>
<evidence type="ECO:0000313" key="4">
    <source>
        <dbReference type="EMBL" id="CAH8384323.1"/>
    </source>
</evidence>
<dbReference type="Proteomes" id="UP001642260">
    <property type="component" value="Unassembled WGS sequence"/>
</dbReference>
<dbReference type="InterPro" id="IPR036047">
    <property type="entry name" value="F-box-like_dom_sf"/>
</dbReference>
<dbReference type="InterPro" id="IPR057499">
    <property type="entry name" value="Kelch_FKB95"/>
</dbReference>
<dbReference type="Pfam" id="PF25210">
    <property type="entry name" value="Kelch_FKB95"/>
    <property type="match status" value="1"/>
</dbReference>
<evidence type="ECO:0000313" key="5">
    <source>
        <dbReference type="Proteomes" id="UP001642260"/>
    </source>
</evidence>
<evidence type="ECO:0000259" key="3">
    <source>
        <dbReference type="Pfam" id="PF25210"/>
    </source>
</evidence>
<dbReference type="InterPro" id="IPR001810">
    <property type="entry name" value="F-box_dom"/>
</dbReference>
<gene>
    <name evidence="4" type="ORF">ERUC_LOCUS36806</name>
</gene>
<comment type="caution">
    <text evidence="4">The sequence shown here is derived from an EMBL/GenBank/DDBJ whole genome shotgun (WGS) entry which is preliminary data.</text>
</comment>
<proteinExistence type="predicted"/>
<feature type="domain" description="FKB95-like N-terminal Kelch" evidence="3">
    <location>
        <begin position="67"/>
        <end position="281"/>
    </location>
</feature>
<dbReference type="Pfam" id="PF00646">
    <property type="entry name" value="F-box"/>
    <property type="match status" value="1"/>
</dbReference>
<protein>
    <recommendedName>
        <fullName evidence="6">F-box domain-containing protein</fullName>
    </recommendedName>
</protein>
<sequence>MSNSNAIEPPEKHTIHHPPPPPSLSSLPDDILLTCLALVPRSCHLSLSWVSRNLRALLRSPQLNKLRSKKSLYGPSMSVPREQFDAAVGVIDGKIYVIGGEGFLQVEVFDVKSETWELAGLENAGKSYRCGASVEGKVYIVEKDEIHVYNPREGEGERMVKMVTKRLSEGGRKYKLNDTVYCVCVVDDVLFAFFNWTGLMWFDTKRNVWRRLVGRNGKRLKKLSTFSVKEMAEHDGKLAVFYQCFKTEEDFTVSEVVQCAIVSLHRAGDRICGTIDWFGVVGTLPFSFRFLHCLAVSD</sequence>
<evidence type="ECO:0008006" key="6">
    <source>
        <dbReference type="Google" id="ProtNLM"/>
    </source>
</evidence>
<accession>A0ABC8LKU5</accession>
<reference evidence="4 5" key="1">
    <citation type="submission" date="2022-03" db="EMBL/GenBank/DDBJ databases">
        <authorList>
            <person name="Macdonald S."/>
            <person name="Ahmed S."/>
            <person name="Newling K."/>
        </authorList>
    </citation>
    <scope>NUCLEOTIDE SEQUENCE [LARGE SCALE GENOMIC DNA]</scope>
</reference>
<dbReference type="EMBL" id="CAKOAT010612932">
    <property type="protein sequence ID" value="CAH8384323.1"/>
    <property type="molecule type" value="Genomic_DNA"/>
</dbReference>
<dbReference type="CDD" id="cd22152">
    <property type="entry name" value="F-box_AtAFR-like"/>
    <property type="match status" value="1"/>
</dbReference>
<evidence type="ECO:0000259" key="2">
    <source>
        <dbReference type="Pfam" id="PF00646"/>
    </source>
</evidence>
<dbReference type="InterPro" id="IPR050354">
    <property type="entry name" value="F-box/kelch-repeat_ARATH"/>
</dbReference>
<dbReference type="InterPro" id="IPR015915">
    <property type="entry name" value="Kelch-typ_b-propeller"/>
</dbReference>
<name>A0ABC8LKU5_ERUVS</name>
<dbReference type="SUPFAM" id="SSF117281">
    <property type="entry name" value="Kelch motif"/>
    <property type="match status" value="1"/>
</dbReference>
<dbReference type="Gene3D" id="2.120.10.80">
    <property type="entry name" value="Kelch-type beta propeller"/>
    <property type="match status" value="1"/>
</dbReference>
<dbReference type="PANTHER" id="PTHR24414">
    <property type="entry name" value="F-BOX/KELCH-REPEAT PROTEIN SKIP4"/>
    <property type="match status" value="1"/>
</dbReference>
<dbReference type="AlphaFoldDB" id="A0ABC8LKU5"/>
<dbReference type="PANTHER" id="PTHR24414:SF143">
    <property type="entry name" value="F-BOX DOMAIN-CONTAINING PROTEIN"/>
    <property type="match status" value="1"/>
</dbReference>
<dbReference type="SUPFAM" id="SSF81383">
    <property type="entry name" value="F-box domain"/>
    <property type="match status" value="1"/>
</dbReference>
<evidence type="ECO:0000256" key="1">
    <source>
        <dbReference type="SAM" id="MobiDB-lite"/>
    </source>
</evidence>